<evidence type="ECO:0000256" key="9">
    <source>
        <dbReference type="ARBA" id="ARBA00025772"/>
    </source>
</evidence>
<dbReference type="STRING" id="64969.SAMN02745127_02485"/>
<keyword evidence="8" id="KW-0472">Membrane</keyword>
<dbReference type="InterPro" id="IPR045584">
    <property type="entry name" value="Pilin-like"/>
</dbReference>
<proteinExistence type="inferred from homology"/>
<evidence type="ECO:0000256" key="4">
    <source>
        <dbReference type="ARBA" id="ARBA00022481"/>
    </source>
</evidence>
<keyword evidence="4" id="KW-0488">Methylation</keyword>
<dbReference type="InterPro" id="IPR012902">
    <property type="entry name" value="N_methyl_site"/>
</dbReference>
<keyword evidence="6" id="KW-0812">Transmembrane</keyword>
<reference evidence="12 13" key="1">
    <citation type="submission" date="2017-01" db="EMBL/GenBank/DDBJ databases">
        <title>Genome Sequencing of a Marine Spirillum, Oceanospirillum multiglobuliferum ATCC 33336, from Japan.</title>
        <authorList>
            <person name="Carney J.G."/>
            <person name="Trachtenberg A.M."/>
            <person name="Rheaume B.A."/>
            <person name="Linnane J.D."/>
            <person name="Pitts N.L."/>
            <person name="Mykles D.L."/>
            <person name="Maclea K.S."/>
        </authorList>
    </citation>
    <scope>NUCLEOTIDE SEQUENCE [LARGE SCALE GENOMIC DNA]</scope>
    <source>
        <strain evidence="12 13">ATCC 33336</strain>
    </source>
</reference>
<dbReference type="PROSITE" id="PS00409">
    <property type="entry name" value="PROKAR_NTER_METHYL"/>
    <property type="match status" value="1"/>
</dbReference>
<accession>A0A1T4RNF8</accession>
<dbReference type="InterPro" id="IPR022346">
    <property type="entry name" value="T2SS_GspH"/>
</dbReference>
<dbReference type="GO" id="GO:0005886">
    <property type="term" value="C:plasma membrane"/>
    <property type="evidence" value="ECO:0007669"/>
    <property type="project" value="UniProtKB-SubCell"/>
</dbReference>
<name>A0A1T4RNF8_9GAMM</name>
<evidence type="ECO:0000313" key="13">
    <source>
        <dbReference type="Proteomes" id="UP000191418"/>
    </source>
</evidence>
<keyword evidence="3" id="KW-1003">Cell membrane</keyword>
<dbReference type="EMBL" id="MTSM01000019">
    <property type="protein sequence ID" value="OPX54774.1"/>
    <property type="molecule type" value="Genomic_DNA"/>
</dbReference>
<gene>
    <name evidence="12" type="ORF">BTE48_12785</name>
</gene>
<keyword evidence="7" id="KW-1133">Transmembrane helix</keyword>
<dbReference type="RefSeq" id="WP_078746029.1">
    <property type="nucleotide sequence ID" value="NZ_FUXG01000018.1"/>
</dbReference>
<sequence length="176" mass="18569">MRNKGFTLLELLIAVTIVGILAATAVPQMGDYIRREQLRGAVLNVKQELAFARSEAIKRNQNVIIDSNINGTAWCIGVSTNANCDCTITDPATANACVLSIDGTDVLRRISSNDYEGVSLTAAPASNITFDAVRGTANTGTYQFLSGANQARTITSVLGRIRVCVNEGAVAGLSSC</sequence>
<evidence type="ECO:0000256" key="5">
    <source>
        <dbReference type="ARBA" id="ARBA00022519"/>
    </source>
</evidence>
<evidence type="ECO:0000259" key="11">
    <source>
        <dbReference type="Pfam" id="PF12019"/>
    </source>
</evidence>
<comment type="subcellular location">
    <subcellularLocation>
        <location evidence="1">Cell inner membrane</location>
        <topology evidence="1">Single-pass membrane protein</topology>
    </subcellularLocation>
</comment>
<evidence type="ECO:0000256" key="1">
    <source>
        <dbReference type="ARBA" id="ARBA00004377"/>
    </source>
</evidence>
<dbReference type="Pfam" id="PF12019">
    <property type="entry name" value="GspH"/>
    <property type="match status" value="1"/>
</dbReference>
<dbReference type="GO" id="GO:0015628">
    <property type="term" value="P:protein secretion by the type II secretion system"/>
    <property type="evidence" value="ECO:0007669"/>
    <property type="project" value="InterPro"/>
</dbReference>
<comment type="similarity">
    <text evidence="9">Belongs to the GSP H family.</text>
</comment>
<feature type="domain" description="General secretion pathway GspH" evidence="11">
    <location>
        <begin position="45"/>
        <end position="154"/>
    </location>
</feature>
<keyword evidence="5" id="KW-0997">Cell inner membrane</keyword>
<organism evidence="12 13">
    <name type="scientific">Oceanospirillum multiglobuliferum</name>
    <dbReference type="NCBI Taxonomy" id="64969"/>
    <lineage>
        <taxon>Bacteria</taxon>
        <taxon>Pseudomonadati</taxon>
        <taxon>Pseudomonadota</taxon>
        <taxon>Gammaproteobacteria</taxon>
        <taxon>Oceanospirillales</taxon>
        <taxon>Oceanospirillaceae</taxon>
        <taxon>Oceanospirillum</taxon>
    </lineage>
</organism>
<evidence type="ECO:0000313" key="12">
    <source>
        <dbReference type="EMBL" id="OPX54774.1"/>
    </source>
</evidence>
<comment type="caution">
    <text evidence="12">The sequence shown here is derived from an EMBL/GenBank/DDBJ whole genome shotgun (WGS) entry which is preliminary data.</text>
</comment>
<dbReference type="SUPFAM" id="SSF54523">
    <property type="entry name" value="Pili subunits"/>
    <property type="match status" value="1"/>
</dbReference>
<dbReference type="OrthoDB" id="5570404at2"/>
<protein>
    <recommendedName>
        <fullName evidence="2">Type II secretion system protein H</fullName>
    </recommendedName>
    <alternativeName>
        <fullName evidence="10">General secretion pathway protein H</fullName>
    </alternativeName>
</protein>
<evidence type="ECO:0000256" key="7">
    <source>
        <dbReference type="ARBA" id="ARBA00022989"/>
    </source>
</evidence>
<evidence type="ECO:0000256" key="10">
    <source>
        <dbReference type="ARBA" id="ARBA00030775"/>
    </source>
</evidence>
<evidence type="ECO:0000256" key="3">
    <source>
        <dbReference type="ARBA" id="ARBA00022475"/>
    </source>
</evidence>
<dbReference type="NCBIfam" id="TIGR02532">
    <property type="entry name" value="IV_pilin_GFxxxE"/>
    <property type="match status" value="1"/>
</dbReference>
<dbReference type="Gene3D" id="3.30.700.10">
    <property type="entry name" value="Glycoprotein, Type 4 Pilin"/>
    <property type="match status" value="1"/>
</dbReference>
<evidence type="ECO:0000256" key="8">
    <source>
        <dbReference type="ARBA" id="ARBA00023136"/>
    </source>
</evidence>
<evidence type="ECO:0000256" key="6">
    <source>
        <dbReference type="ARBA" id="ARBA00022692"/>
    </source>
</evidence>
<dbReference type="Pfam" id="PF07963">
    <property type="entry name" value="N_methyl"/>
    <property type="match status" value="1"/>
</dbReference>
<keyword evidence="13" id="KW-1185">Reference proteome</keyword>
<dbReference type="Proteomes" id="UP000191418">
    <property type="component" value="Unassembled WGS sequence"/>
</dbReference>
<dbReference type="GO" id="GO:0015627">
    <property type="term" value="C:type II protein secretion system complex"/>
    <property type="evidence" value="ECO:0007669"/>
    <property type="project" value="InterPro"/>
</dbReference>
<dbReference type="AlphaFoldDB" id="A0A1T4RNF8"/>
<evidence type="ECO:0000256" key="2">
    <source>
        <dbReference type="ARBA" id="ARBA00021549"/>
    </source>
</evidence>